<name>A0A1A8Y1T4_9RHOO</name>
<dbReference type="Proteomes" id="UP000199600">
    <property type="component" value="Unassembled WGS sequence"/>
</dbReference>
<accession>A0A1A8Y1T4</accession>
<evidence type="ECO:0000313" key="4">
    <source>
        <dbReference type="Proteomes" id="UP000199600"/>
    </source>
</evidence>
<organism evidence="3 4">
    <name type="scientific">Candidatus Propionivibrio aalborgensis</name>
    <dbReference type="NCBI Taxonomy" id="1860101"/>
    <lineage>
        <taxon>Bacteria</taxon>
        <taxon>Pseudomonadati</taxon>
        <taxon>Pseudomonadota</taxon>
        <taxon>Betaproteobacteria</taxon>
        <taxon>Rhodocyclales</taxon>
        <taxon>Rhodocyclaceae</taxon>
        <taxon>Propionivibrio</taxon>
    </lineage>
</organism>
<sequence length="117" mass="11055">MKSATTCTATKWGVALALGTTLIALPAISSARDRGVNQPGAVGGVAGVGAPGVGVVDPGINQPGAAGNVGRPGVGAPGVGAVDPGVNQPGAAGNVGVGRDPGVNQPGAVGNRRARRY</sequence>
<dbReference type="RefSeq" id="WP_186412463.1">
    <property type="nucleotide sequence ID" value="NZ_FLQY01000382.1"/>
</dbReference>
<protein>
    <submittedName>
        <fullName evidence="3">Uncharacterized protein</fullName>
    </submittedName>
</protein>
<keyword evidence="2" id="KW-0732">Signal</keyword>
<evidence type="ECO:0000256" key="1">
    <source>
        <dbReference type="SAM" id="MobiDB-lite"/>
    </source>
</evidence>
<dbReference type="EMBL" id="FLQY01000382">
    <property type="protein sequence ID" value="SBT10911.1"/>
    <property type="molecule type" value="Genomic_DNA"/>
</dbReference>
<feature type="region of interest" description="Disordered" evidence="1">
    <location>
        <begin position="76"/>
        <end position="117"/>
    </location>
</feature>
<dbReference type="AlphaFoldDB" id="A0A1A8Y1T4"/>
<proteinExistence type="predicted"/>
<gene>
    <name evidence="3" type="ORF">PROAA_780012</name>
</gene>
<keyword evidence="4" id="KW-1185">Reference proteome</keyword>
<evidence type="ECO:0000313" key="3">
    <source>
        <dbReference type="EMBL" id="SBT10911.1"/>
    </source>
</evidence>
<feature type="signal peptide" evidence="2">
    <location>
        <begin position="1"/>
        <end position="31"/>
    </location>
</feature>
<reference evidence="3 4" key="1">
    <citation type="submission" date="2016-06" db="EMBL/GenBank/DDBJ databases">
        <authorList>
            <person name="Kjaerup R.B."/>
            <person name="Dalgaard T.S."/>
            <person name="Juul-Madsen H.R."/>
        </authorList>
    </citation>
    <scope>NUCLEOTIDE SEQUENCE [LARGE SCALE GENOMIC DNA]</scope>
    <source>
        <strain evidence="3">2</strain>
    </source>
</reference>
<evidence type="ECO:0000256" key="2">
    <source>
        <dbReference type="SAM" id="SignalP"/>
    </source>
</evidence>
<feature type="chain" id="PRO_5008381989" evidence="2">
    <location>
        <begin position="32"/>
        <end position="117"/>
    </location>
</feature>